<feature type="region of interest" description="Disordered" evidence="3">
    <location>
        <begin position="47"/>
        <end position="85"/>
    </location>
</feature>
<dbReference type="PANTHER" id="PTHR15176:SF1">
    <property type="entry name" value="NEPHROCYSTIN-1"/>
    <property type="match status" value="1"/>
</dbReference>
<keyword evidence="5" id="KW-1185">Reference proteome</keyword>
<evidence type="ECO:0000259" key="4">
    <source>
        <dbReference type="PROSITE" id="PS50002"/>
    </source>
</evidence>
<dbReference type="CDD" id="cd11770">
    <property type="entry name" value="SH3_Nephrocystin"/>
    <property type="match status" value="1"/>
</dbReference>
<dbReference type="InterPro" id="IPR039687">
    <property type="entry name" value="NPHP1"/>
</dbReference>
<dbReference type="Proteomes" id="UP000887581">
    <property type="component" value="Unplaced"/>
</dbReference>
<dbReference type="WBParaSite" id="sdigi.contig604.g9187.t1">
    <property type="protein sequence ID" value="sdigi.contig604.g9187.t1"/>
    <property type="gene ID" value="sdigi.contig604.g9187"/>
</dbReference>
<dbReference type="PANTHER" id="PTHR15176">
    <property type="entry name" value="NEPHROCYSTIN"/>
    <property type="match status" value="1"/>
</dbReference>
<dbReference type="AlphaFoldDB" id="A0A915Q285"/>
<organism evidence="5 6">
    <name type="scientific">Setaria digitata</name>
    <dbReference type="NCBI Taxonomy" id="48799"/>
    <lineage>
        <taxon>Eukaryota</taxon>
        <taxon>Metazoa</taxon>
        <taxon>Ecdysozoa</taxon>
        <taxon>Nematoda</taxon>
        <taxon>Chromadorea</taxon>
        <taxon>Rhabditida</taxon>
        <taxon>Spirurina</taxon>
        <taxon>Spiruromorpha</taxon>
        <taxon>Filarioidea</taxon>
        <taxon>Setariidae</taxon>
        <taxon>Setaria</taxon>
    </lineage>
</organism>
<dbReference type="GO" id="GO:0090251">
    <property type="term" value="P:protein localization involved in establishment of planar polarity"/>
    <property type="evidence" value="ECO:0007669"/>
    <property type="project" value="TreeGrafter"/>
</dbReference>
<dbReference type="InterPro" id="IPR030642">
    <property type="entry name" value="NPHP1_SH3"/>
</dbReference>
<dbReference type="PROSITE" id="PS50002">
    <property type="entry name" value="SH3"/>
    <property type="match status" value="1"/>
</dbReference>
<dbReference type="SMART" id="SM00326">
    <property type="entry name" value="SH3"/>
    <property type="match status" value="1"/>
</dbReference>
<protein>
    <submittedName>
        <fullName evidence="6">SH3 domain-containing protein</fullName>
    </submittedName>
</protein>
<evidence type="ECO:0000256" key="2">
    <source>
        <dbReference type="PROSITE-ProRule" id="PRU00192"/>
    </source>
</evidence>
<feature type="domain" description="SH3" evidence="4">
    <location>
        <begin position="104"/>
        <end position="164"/>
    </location>
</feature>
<dbReference type="InterPro" id="IPR036028">
    <property type="entry name" value="SH3-like_dom_sf"/>
</dbReference>
<dbReference type="GO" id="GO:0005929">
    <property type="term" value="C:cilium"/>
    <property type="evidence" value="ECO:0007669"/>
    <property type="project" value="TreeGrafter"/>
</dbReference>
<name>A0A915Q285_9BILA</name>
<sequence length="664" mass="76625">MKNVNGELLKETLIKNVEMLTNQLSDLSNLDEFNRVNETIRMYPSKIKGDEANNTQEEDVAKISAEESSSDSDDPSDHSAVNTRNEADVANIRKLPNDSKEMLIENDRFIAVADFVAQEKSDLTLKKNDILRIIVTREDGWWLAENAYGDRGFVPKTFLKVYKLNETDEQQFGKPLPMPRLSIATEAKSSSDICSTKNEIINANHLLYGGRISDKKKQKIENNMKTVEMTSKEPNIETKILEDSKSESSDTPKQQNFNLAESKILKSTESTLTDKPIVVPDKYEKIDNSTNHQTYECYLAPRLSKSNYAFHDIYWNYEDNRLRKRRVRVSKLIKIIRLEKICLNGIDVHCRLIRAYLFDRKNIEEEHQIVSNVYTIKAHVRGRDQQTWVFSTTDNIEIVSLDHPTFIVRSNYKQKNVVLCVEATVIYSDHEGEVLEQSLGCIMIPIISEGGQCCMQNKNYTATLFVRKSQSKKGLDAFPVNTRIQITFNVADIPKNIVHQVDSLPDIILCNALFVPMFFYYRRLLGEFLTKYTDNCNSAALKAEPFLATFPLIADQPDVMEMLWKLWKIHKKNAANRKLSEMEEAERFRSFFLMTGFILHHTVAMPTFNWSNVRCFADRQAKLGQFREQYLHNFNAAKYLSRQRCHPINIYTYAIDIIGPHSIN</sequence>
<evidence type="ECO:0000256" key="3">
    <source>
        <dbReference type="SAM" id="MobiDB-lite"/>
    </source>
</evidence>
<dbReference type="InterPro" id="IPR001452">
    <property type="entry name" value="SH3_domain"/>
</dbReference>
<dbReference type="GO" id="GO:0005737">
    <property type="term" value="C:cytoplasm"/>
    <property type="evidence" value="ECO:0007669"/>
    <property type="project" value="TreeGrafter"/>
</dbReference>
<proteinExistence type="predicted"/>
<reference evidence="6" key="1">
    <citation type="submission" date="2022-11" db="UniProtKB">
        <authorList>
            <consortium name="WormBaseParasite"/>
        </authorList>
    </citation>
    <scope>IDENTIFICATION</scope>
</reference>
<evidence type="ECO:0000313" key="6">
    <source>
        <dbReference type="WBParaSite" id="sdigi.contig604.g9187.t1"/>
    </source>
</evidence>
<accession>A0A915Q285</accession>
<dbReference type="Pfam" id="PF07653">
    <property type="entry name" value="SH3_2"/>
    <property type="match status" value="1"/>
</dbReference>
<keyword evidence="1 2" id="KW-0728">SH3 domain</keyword>
<evidence type="ECO:0000256" key="1">
    <source>
        <dbReference type="ARBA" id="ARBA00022443"/>
    </source>
</evidence>
<dbReference type="SUPFAM" id="SSF50044">
    <property type="entry name" value="SH3-domain"/>
    <property type="match status" value="1"/>
</dbReference>
<dbReference type="Gene3D" id="2.30.30.40">
    <property type="entry name" value="SH3 Domains"/>
    <property type="match status" value="1"/>
</dbReference>
<evidence type="ECO:0000313" key="5">
    <source>
        <dbReference type="Proteomes" id="UP000887581"/>
    </source>
</evidence>